<dbReference type="PANTHER" id="PTHR30404">
    <property type="entry name" value="N-ACETYLMURAMOYL-L-ALANINE AMIDASE"/>
    <property type="match status" value="1"/>
</dbReference>
<keyword evidence="1" id="KW-0378">Hydrolase</keyword>
<dbReference type="CDD" id="cd02696">
    <property type="entry name" value="MurNAc-LAA"/>
    <property type="match status" value="1"/>
</dbReference>
<dbReference type="PANTHER" id="PTHR30404:SF0">
    <property type="entry name" value="N-ACETYLMURAMOYL-L-ALANINE AMIDASE AMIC"/>
    <property type="match status" value="1"/>
</dbReference>
<dbReference type="Pfam" id="PF07833">
    <property type="entry name" value="Cu_amine_oxidN1"/>
    <property type="match status" value="1"/>
</dbReference>
<organism evidence="5 6">
    <name type="scientific">Paenibacillus glycanilyticus</name>
    <dbReference type="NCBI Taxonomy" id="126569"/>
    <lineage>
        <taxon>Bacteria</taxon>
        <taxon>Bacillati</taxon>
        <taxon>Bacillota</taxon>
        <taxon>Bacilli</taxon>
        <taxon>Bacillales</taxon>
        <taxon>Paenibacillaceae</taxon>
        <taxon>Paenibacillus</taxon>
    </lineage>
</organism>
<dbReference type="RefSeq" id="WP_284239696.1">
    <property type="nucleotide sequence ID" value="NZ_BSSQ01000014.1"/>
</dbReference>
<dbReference type="InterPro" id="IPR002508">
    <property type="entry name" value="MurNAc-LAA_cat"/>
</dbReference>
<keyword evidence="3" id="KW-0732">Signal</keyword>
<name>A0ABQ6GFS2_9BACL</name>
<feature type="region of interest" description="Disordered" evidence="2">
    <location>
        <begin position="275"/>
        <end position="296"/>
    </location>
</feature>
<dbReference type="InterPro" id="IPR036582">
    <property type="entry name" value="Mao_N_sf"/>
</dbReference>
<feature type="domain" description="MurNAc-LAA" evidence="4">
    <location>
        <begin position="362"/>
        <end position="470"/>
    </location>
</feature>
<gene>
    <name evidence="5" type="ORF">MU1_32500</name>
</gene>
<evidence type="ECO:0000256" key="3">
    <source>
        <dbReference type="SAM" id="SignalP"/>
    </source>
</evidence>
<dbReference type="SUPFAM" id="SSF53187">
    <property type="entry name" value="Zn-dependent exopeptidases"/>
    <property type="match status" value="1"/>
</dbReference>
<dbReference type="Gene3D" id="3.40.630.40">
    <property type="entry name" value="Zn-dependent exopeptidases"/>
    <property type="match status" value="1"/>
</dbReference>
<proteinExistence type="predicted"/>
<sequence>MKKKFVPILLFMAVLFSLFSGVGQAATTPVVPKLYLNDQLLKPYDDPQIVNNFTLVPIRVVSENMGYEVNWSAAAQTVTIHNGQNEIILTINDNIALVNNNKVQMDMSAKLQKGRTTMIPVRFVSEQLGLTVKWDQATKSVFLYKAAEPEDPTTTPDPDPAGTGSITSIQYDSNFGIIVNYEGKVTANKAFKLDNPKRIVIDFPNTTYSDVMSSQFMGAETRVAVTDNPYISMFRYSVFSTNPATARLVLDMNTDKDADTVIQDNGAGTLTIGLTDPATTTPPVDPTTPPVTTDPGTKVYNVVIDAGHGGTDPGAKSINGRWEKEVNLSISLKVKALLDKEKYIKPLLSRPEDKFVTLADRVTFAKNNKADIFISIHANSNPTSSVTGTETYYTRDSSIALANVIHKHLVKATGLKDRGVKYGNLHVTRETTMPAILLETGFLSNASDSVILYSDAAQNKMATEIVAGIKEYLKLS</sequence>
<protein>
    <recommendedName>
        <fullName evidence="4">MurNAc-LAA domain-containing protein</fullName>
    </recommendedName>
</protein>
<keyword evidence="6" id="KW-1185">Reference proteome</keyword>
<dbReference type="Gene3D" id="3.30.457.10">
    <property type="entry name" value="Copper amine oxidase-like, N-terminal domain"/>
    <property type="match status" value="1"/>
</dbReference>
<dbReference type="Proteomes" id="UP001157114">
    <property type="component" value="Unassembled WGS sequence"/>
</dbReference>
<feature type="chain" id="PRO_5047283372" description="MurNAc-LAA domain-containing protein" evidence="3">
    <location>
        <begin position="26"/>
        <end position="476"/>
    </location>
</feature>
<dbReference type="SUPFAM" id="SSF55383">
    <property type="entry name" value="Copper amine oxidase, domain N"/>
    <property type="match status" value="1"/>
</dbReference>
<evidence type="ECO:0000313" key="6">
    <source>
        <dbReference type="Proteomes" id="UP001157114"/>
    </source>
</evidence>
<dbReference type="EMBL" id="BSSQ01000014">
    <property type="protein sequence ID" value="GLX68905.1"/>
    <property type="molecule type" value="Genomic_DNA"/>
</dbReference>
<dbReference type="InterPro" id="IPR050695">
    <property type="entry name" value="N-acetylmuramoyl_amidase_3"/>
</dbReference>
<evidence type="ECO:0000256" key="2">
    <source>
        <dbReference type="SAM" id="MobiDB-lite"/>
    </source>
</evidence>
<evidence type="ECO:0000259" key="4">
    <source>
        <dbReference type="SMART" id="SM00646"/>
    </source>
</evidence>
<dbReference type="InterPro" id="IPR021731">
    <property type="entry name" value="AMIN_dom"/>
</dbReference>
<dbReference type="Pfam" id="PF01520">
    <property type="entry name" value="Amidase_3"/>
    <property type="match status" value="1"/>
</dbReference>
<reference evidence="5 6" key="1">
    <citation type="submission" date="2023-03" db="EMBL/GenBank/DDBJ databases">
        <title>Draft genome sequence of the bacteria which degrade cell wall of Tricholomamatutake.</title>
        <authorList>
            <person name="Konishi Y."/>
            <person name="Fukuta Y."/>
            <person name="Shirasaka N."/>
        </authorList>
    </citation>
    <scope>NUCLEOTIDE SEQUENCE [LARGE SCALE GENOMIC DNA]</scope>
    <source>
        <strain evidence="6">mu1</strain>
    </source>
</reference>
<evidence type="ECO:0000313" key="5">
    <source>
        <dbReference type="EMBL" id="GLX68905.1"/>
    </source>
</evidence>
<feature type="signal peptide" evidence="3">
    <location>
        <begin position="1"/>
        <end position="25"/>
    </location>
</feature>
<dbReference type="SMART" id="SM00646">
    <property type="entry name" value="Ami_3"/>
    <property type="match status" value="1"/>
</dbReference>
<comment type="caution">
    <text evidence="5">The sequence shown here is derived from an EMBL/GenBank/DDBJ whole genome shotgun (WGS) entry which is preliminary data.</text>
</comment>
<evidence type="ECO:0000256" key="1">
    <source>
        <dbReference type="ARBA" id="ARBA00022801"/>
    </source>
</evidence>
<dbReference type="Pfam" id="PF11741">
    <property type="entry name" value="AMIN"/>
    <property type="match status" value="1"/>
</dbReference>
<dbReference type="InterPro" id="IPR012854">
    <property type="entry name" value="Cu_amine_oxidase-like_N"/>
</dbReference>
<dbReference type="Gene3D" id="2.60.40.3500">
    <property type="match status" value="1"/>
</dbReference>
<accession>A0ABQ6GFS2</accession>